<dbReference type="SUPFAM" id="SSF48403">
    <property type="entry name" value="Ankyrin repeat"/>
    <property type="match status" value="1"/>
</dbReference>
<keyword evidence="5" id="KW-1185">Reference proteome</keyword>
<proteinExistence type="predicted"/>
<dbReference type="PROSITE" id="PS50297">
    <property type="entry name" value="ANK_REP_REGION"/>
    <property type="match status" value="2"/>
</dbReference>
<feature type="repeat" description="ANK" evidence="3">
    <location>
        <begin position="138"/>
        <end position="160"/>
    </location>
</feature>
<keyword evidence="2 3" id="KW-0040">ANK repeat</keyword>
<protein>
    <recommendedName>
        <fullName evidence="6">Ankyrin repeat protein</fullName>
    </recommendedName>
</protein>
<dbReference type="Gene3D" id="1.25.40.20">
    <property type="entry name" value="Ankyrin repeat-containing domain"/>
    <property type="match status" value="2"/>
</dbReference>
<evidence type="ECO:0008006" key="6">
    <source>
        <dbReference type="Google" id="ProtNLM"/>
    </source>
</evidence>
<dbReference type="SMART" id="SM00248">
    <property type="entry name" value="ANK"/>
    <property type="match status" value="7"/>
</dbReference>
<comment type="caution">
    <text evidence="4">The sequence shown here is derived from an EMBL/GenBank/DDBJ whole genome shotgun (WGS) entry which is preliminary data.</text>
</comment>
<evidence type="ECO:0000256" key="2">
    <source>
        <dbReference type="ARBA" id="ARBA00023043"/>
    </source>
</evidence>
<gene>
    <name evidence="4" type="ORF">Sste5346_009935</name>
</gene>
<dbReference type="InterPro" id="IPR002110">
    <property type="entry name" value="Ankyrin_rpt"/>
</dbReference>
<dbReference type="Proteomes" id="UP001583186">
    <property type="component" value="Unassembled WGS sequence"/>
</dbReference>
<evidence type="ECO:0000313" key="5">
    <source>
        <dbReference type="Proteomes" id="UP001583186"/>
    </source>
</evidence>
<keyword evidence="1" id="KW-0677">Repeat</keyword>
<feature type="repeat" description="ANK" evidence="3">
    <location>
        <begin position="181"/>
        <end position="213"/>
    </location>
</feature>
<evidence type="ECO:0000256" key="1">
    <source>
        <dbReference type="ARBA" id="ARBA00022737"/>
    </source>
</evidence>
<dbReference type="PRINTS" id="PR01415">
    <property type="entry name" value="ANKYRIN"/>
</dbReference>
<dbReference type="EMBL" id="JAWCUI010000106">
    <property type="protein sequence ID" value="KAL1887877.1"/>
    <property type="molecule type" value="Genomic_DNA"/>
</dbReference>
<dbReference type="InterPro" id="IPR036770">
    <property type="entry name" value="Ankyrin_rpt-contain_sf"/>
</dbReference>
<name>A0ABR3YJ23_9PEZI</name>
<organism evidence="4 5">
    <name type="scientific">Sporothrix stenoceras</name>
    <dbReference type="NCBI Taxonomy" id="5173"/>
    <lineage>
        <taxon>Eukaryota</taxon>
        <taxon>Fungi</taxon>
        <taxon>Dikarya</taxon>
        <taxon>Ascomycota</taxon>
        <taxon>Pezizomycotina</taxon>
        <taxon>Sordariomycetes</taxon>
        <taxon>Sordariomycetidae</taxon>
        <taxon>Ophiostomatales</taxon>
        <taxon>Ophiostomataceae</taxon>
        <taxon>Sporothrix</taxon>
    </lineage>
</organism>
<evidence type="ECO:0000256" key="3">
    <source>
        <dbReference type="PROSITE-ProRule" id="PRU00023"/>
    </source>
</evidence>
<dbReference type="PANTHER" id="PTHR24126">
    <property type="entry name" value="ANKYRIN REPEAT, PH AND SEC7 DOMAIN CONTAINING PROTEIN SECG-RELATED"/>
    <property type="match status" value="1"/>
</dbReference>
<dbReference type="Pfam" id="PF12796">
    <property type="entry name" value="Ank_2"/>
    <property type="match status" value="1"/>
</dbReference>
<reference evidence="4 5" key="1">
    <citation type="journal article" date="2024" name="IMA Fungus">
        <title>IMA Genome - F19 : A genome assembly and annotation guide to empower mycologists, including annotated draft genome sequences of Ceratocystis pirilliformis, Diaporthe australafricana, Fusarium ophioides, Paecilomyces lecythidis, and Sporothrix stenoceras.</title>
        <authorList>
            <person name="Aylward J."/>
            <person name="Wilson A.M."/>
            <person name="Visagie C.M."/>
            <person name="Spraker J."/>
            <person name="Barnes I."/>
            <person name="Buitendag C."/>
            <person name="Ceriani C."/>
            <person name="Del Mar Angel L."/>
            <person name="du Plessis D."/>
            <person name="Fuchs T."/>
            <person name="Gasser K."/>
            <person name="Kramer D."/>
            <person name="Li W."/>
            <person name="Munsamy K."/>
            <person name="Piso A."/>
            <person name="Price J.L."/>
            <person name="Sonnekus B."/>
            <person name="Thomas C."/>
            <person name="van der Nest A."/>
            <person name="van Dijk A."/>
            <person name="van Heerden A."/>
            <person name="van Vuuren N."/>
            <person name="Yilmaz N."/>
            <person name="Duong T.A."/>
            <person name="van der Merwe N.A."/>
            <person name="Wingfield M.J."/>
            <person name="Wingfield B.D."/>
        </authorList>
    </citation>
    <scope>NUCLEOTIDE SEQUENCE [LARGE SCALE GENOMIC DNA]</scope>
    <source>
        <strain evidence="4 5">CMW 5346</strain>
    </source>
</reference>
<dbReference type="PANTHER" id="PTHR24126:SF14">
    <property type="entry name" value="ANK_REP_REGION DOMAIN-CONTAINING PROTEIN"/>
    <property type="match status" value="1"/>
</dbReference>
<dbReference type="PROSITE" id="PS50088">
    <property type="entry name" value="ANK_REPEAT"/>
    <property type="match status" value="2"/>
</dbReference>
<sequence>MNYLAEEEYNSLTGTDTDQADADGNTLFHRAALGPFDDESIAELTARATAFHVNADQPNHAGRTPLHVLCCYDWYDDMSPRGSGYTADPIRRFLQYVRHIDTPDARGVRPLHMAAMLSEVCVGELLAAGADPEGATSQGLTPLHLAARARQSNIVGSLLDAIRIRGGPTAHAAAVCAVDEVGWQPLHYACRSGRPETVALLLGGGGGIDAATLSPIATFPSLLDACAEFAQEQPLWESYHRPTAEDAYSMVLVGLEDGWRDDVVGGVERHDQLRPWVTAGRLILDATAREIADGADEDTDIASLEETMINLNGEVRTDQDTTQLRPILQMLYQAHKKDQAAAPDSFLHSLRTTIQKIDAPATSPTSETFHAYTLQCFRDFASDLEREKVVQARDSNSDNSVNDDDLIAIEESSDGRDWWGPLPWGGERIVGRVLRQREFNLIPRFLLRWATPEPPHDHSIVHTKHGPSTHRQEWLSQSLRSLVELGQADVLAAACAKASPDNPLFRDAETVGTYWSDPLLYLACCRELPNMDVIRLLVETCHADVNGRTMTIAERAKARIRMLPEGTIEEEDPVPGHETPLFALARGYHWWGTALAIPYLITHGADVTAKNEWGQTALDIAKYGREDEADRPHTKRVFELLRGES</sequence>
<evidence type="ECO:0000313" key="4">
    <source>
        <dbReference type="EMBL" id="KAL1887877.1"/>
    </source>
</evidence>
<accession>A0ABR3YJ23</accession>